<dbReference type="Pfam" id="PF02674">
    <property type="entry name" value="Colicin_V"/>
    <property type="match status" value="1"/>
</dbReference>
<sequence>MNWIDYAIIGVIVFSAIVSIIRGFVKEALSLITWICAFFVASKFYFYITDYLTYFQDEFVRNAVAIGILFIATLLVGAIVNYIIGELVHRTGLSGTDRVLGVCFGVLRGVLIVAAILFFVDTFTPLSKNSDWEESVLIPHFHYIVRWFFDYLQSTSSFLLPA</sequence>
<dbReference type="AlphaFoldDB" id="A0A6G9IDQ8"/>
<accession>A0A6G9IDQ8</accession>
<dbReference type="GO" id="GO:0016020">
    <property type="term" value="C:membrane"/>
    <property type="evidence" value="ECO:0007669"/>
    <property type="project" value="UniProtKB-SubCell"/>
</dbReference>
<dbReference type="InterPro" id="IPR036259">
    <property type="entry name" value="MFS_trans_sf"/>
</dbReference>
<feature type="transmembrane region" description="Helical" evidence="5">
    <location>
        <begin position="63"/>
        <end position="87"/>
    </location>
</feature>
<evidence type="ECO:0000256" key="4">
    <source>
        <dbReference type="ARBA" id="ARBA00023136"/>
    </source>
</evidence>
<keyword evidence="3 5" id="KW-1133">Transmembrane helix</keyword>
<proteinExistence type="predicted"/>
<dbReference type="InParanoid" id="A0A6G9IDQ8"/>
<feature type="transmembrane region" description="Helical" evidence="5">
    <location>
        <begin position="99"/>
        <end position="120"/>
    </location>
</feature>
<organism evidence="6 7">
    <name type="scientific">Zophobihabitans entericus</name>
    <dbReference type="NCBI Taxonomy" id="1635327"/>
    <lineage>
        <taxon>Bacteria</taxon>
        <taxon>Pseudomonadati</taxon>
        <taxon>Pseudomonadota</taxon>
        <taxon>Gammaproteobacteria</taxon>
        <taxon>Orbales</taxon>
        <taxon>Orbaceae</taxon>
        <taxon>Zophobihabitans</taxon>
    </lineage>
</organism>
<reference evidence="6 7" key="1">
    <citation type="submission" date="2020-03" db="EMBL/GenBank/DDBJ databases">
        <title>Complete genome sequence of Orbus sp. IPMB12 (BCRC 80908).</title>
        <authorList>
            <person name="Lo W.-S."/>
            <person name="Chang T.-H."/>
            <person name="Kuo C.-H."/>
        </authorList>
    </citation>
    <scope>NUCLEOTIDE SEQUENCE [LARGE SCALE GENOMIC DNA]</scope>
    <source>
        <strain evidence="6 7">IPMB12</strain>
    </source>
</reference>
<keyword evidence="2 5" id="KW-0812">Transmembrane</keyword>
<dbReference type="SUPFAM" id="SSF103473">
    <property type="entry name" value="MFS general substrate transporter"/>
    <property type="match status" value="1"/>
</dbReference>
<dbReference type="InterPro" id="IPR052719">
    <property type="entry name" value="CvpA-like"/>
</dbReference>
<evidence type="ECO:0000313" key="7">
    <source>
        <dbReference type="Proteomes" id="UP000501168"/>
    </source>
</evidence>
<dbReference type="PANTHER" id="PTHR36926">
    <property type="entry name" value="COLICIN V PRODUCTION PROTEIN"/>
    <property type="match status" value="1"/>
</dbReference>
<dbReference type="KEGG" id="orb:IPMB12_02420"/>
<evidence type="ECO:0000256" key="5">
    <source>
        <dbReference type="SAM" id="Phobius"/>
    </source>
</evidence>
<feature type="transmembrane region" description="Helical" evidence="5">
    <location>
        <begin position="6"/>
        <end position="24"/>
    </location>
</feature>
<dbReference type="Proteomes" id="UP000501168">
    <property type="component" value="Chromosome"/>
</dbReference>
<comment type="subcellular location">
    <subcellularLocation>
        <location evidence="1">Membrane</location>
        <topology evidence="1">Multi-pass membrane protein</topology>
    </subcellularLocation>
</comment>
<dbReference type="RefSeq" id="WP_166917663.1">
    <property type="nucleotide sequence ID" value="NZ_CP050253.1"/>
</dbReference>
<dbReference type="InterPro" id="IPR003825">
    <property type="entry name" value="Colicin-V_CvpA"/>
</dbReference>
<keyword evidence="4 5" id="KW-0472">Membrane</keyword>
<evidence type="ECO:0000256" key="1">
    <source>
        <dbReference type="ARBA" id="ARBA00004141"/>
    </source>
</evidence>
<protein>
    <submittedName>
        <fullName evidence="6">Colicin V production protein</fullName>
    </submittedName>
</protein>
<dbReference type="GO" id="GO:0009403">
    <property type="term" value="P:toxin biosynthetic process"/>
    <property type="evidence" value="ECO:0007669"/>
    <property type="project" value="InterPro"/>
</dbReference>
<evidence type="ECO:0000313" key="6">
    <source>
        <dbReference type="EMBL" id="QIQ22368.1"/>
    </source>
</evidence>
<dbReference type="FunCoup" id="A0A6G9IDQ8">
    <property type="interactions" value="136"/>
</dbReference>
<gene>
    <name evidence="6" type="primary">cvpA</name>
    <name evidence="6" type="ORF">IPMB12_02420</name>
</gene>
<keyword evidence="7" id="KW-1185">Reference proteome</keyword>
<feature type="transmembrane region" description="Helical" evidence="5">
    <location>
        <begin position="31"/>
        <end position="48"/>
    </location>
</feature>
<name>A0A6G9IDQ8_9GAMM</name>
<evidence type="ECO:0000256" key="3">
    <source>
        <dbReference type="ARBA" id="ARBA00022989"/>
    </source>
</evidence>
<dbReference type="EMBL" id="CP050253">
    <property type="protein sequence ID" value="QIQ22368.1"/>
    <property type="molecule type" value="Genomic_DNA"/>
</dbReference>
<dbReference type="PANTHER" id="PTHR36926:SF1">
    <property type="entry name" value="COLICIN V PRODUCTION PROTEIN"/>
    <property type="match status" value="1"/>
</dbReference>
<evidence type="ECO:0000256" key="2">
    <source>
        <dbReference type="ARBA" id="ARBA00022692"/>
    </source>
</evidence>
<dbReference type="NCBIfam" id="NF008100">
    <property type="entry name" value="PRK10845.1"/>
    <property type="match status" value="1"/>
</dbReference>